<name>A0A6A4V8Q0_AMPAM</name>
<organism evidence="15 16">
    <name type="scientific">Amphibalanus amphitrite</name>
    <name type="common">Striped barnacle</name>
    <name type="synonym">Balanus amphitrite</name>
    <dbReference type="NCBI Taxonomy" id="1232801"/>
    <lineage>
        <taxon>Eukaryota</taxon>
        <taxon>Metazoa</taxon>
        <taxon>Ecdysozoa</taxon>
        <taxon>Arthropoda</taxon>
        <taxon>Crustacea</taxon>
        <taxon>Multicrustacea</taxon>
        <taxon>Cirripedia</taxon>
        <taxon>Thoracica</taxon>
        <taxon>Thoracicalcarea</taxon>
        <taxon>Balanomorpha</taxon>
        <taxon>Balanoidea</taxon>
        <taxon>Balanidae</taxon>
        <taxon>Amphibalaninae</taxon>
        <taxon>Amphibalanus</taxon>
    </lineage>
</organism>
<comment type="subcellular location">
    <subcellularLocation>
        <location evidence="2">Nucleus</location>
    </subcellularLocation>
</comment>
<evidence type="ECO:0000256" key="11">
    <source>
        <dbReference type="ARBA" id="ARBA00023242"/>
    </source>
</evidence>
<dbReference type="GO" id="GO:0008270">
    <property type="term" value="F:zinc ion binding"/>
    <property type="evidence" value="ECO:0007669"/>
    <property type="project" value="UniProtKB-KW"/>
</dbReference>
<dbReference type="Pfam" id="PF00096">
    <property type="entry name" value="zf-C2H2"/>
    <property type="match status" value="2"/>
</dbReference>
<keyword evidence="16" id="KW-1185">Reference proteome</keyword>
<evidence type="ECO:0000256" key="6">
    <source>
        <dbReference type="ARBA" id="ARBA00022771"/>
    </source>
</evidence>
<feature type="domain" description="C2H2-type" evidence="14">
    <location>
        <begin position="581"/>
        <end position="604"/>
    </location>
</feature>
<dbReference type="GO" id="GO:0000981">
    <property type="term" value="F:DNA-binding transcription factor activity, RNA polymerase II-specific"/>
    <property type="evidence" value="ECO:0007669"/>
    <property type="project" value="TreeGrafter"/>
</dbReference>
<evidence type="ECO:0000256" key="5">
    <source>
        <dbReference type="ARBA" id="ARBA00022737"/>
    </source>
</evidence>
<comment type="function">
    <text evidence="1">May be involved in transcriptional regulation.</text>
</comment>
<dbReference type="Pfam" id="PF13912">
    <property type="entry name" value="zf-C2H2_6"/>
    <property type="match status" value="1"/>
</dbReference>
<keyword evidence="11" id="KW-0539">Nucleus</keyword>
<feature type="region of interest" description="Disordered" evidence="13">
    <location>
        <begin position="100"/>
        <end position="131"/>
    </location>
</feature>
<keyword evidence="8" id="KW-0805">Transcription regulation</keyword>
<keyword evidence="4" id="KW-0479">Metal-binding</keyword>
<sequence length="680" mass="75076">MDESVLDTSAMDTSTMSSGGLGEPAPELEGYADVASLEEGQQVMLQLPAGERTGTESVIMQVVRVDGNQIHFITPDTGAHDPDENEVKAKDSSEMLQLSEDTEFENPGAESTQFEGPSEAENAEFDDSDVKDLDITETPRCYLCLRPSAGLYLLVLERTSATACSLAERLSGCASNVKLNVSTSDGVCADCLELINTADQHFQQYQQVRDKIEELLRAGSRQRAGPEAESDGEGAEQREGALSPPADGDDSDDSDWAPSGPTPRSTRSRVPKARRRWSPEPIERPTPAPAPNGAPRGRGRPRKHPPVTPTVIDFTDVSALKEQVKDIKTAKFNIKPAPSKRPLKSDLEKIIHLEVRAADSGDPSGLTEEEEGGGRGGPVGAARPHTTGYECRRCDIEFEDSDSMVKHLRQHVNKPWCKRCRTEFPNRPSLLEHRKACRLQHRSGECTICDREVKFYRYHMRQHADLVARGLLEEGAPIPEEDDHPPPSVQKRAGRFLAGGVCSICGEHVPEKLRKHERSHNITHTCPICKKVFTREDVVRGHIKRVHMKERPHVCAQCGKTFVSVYSLQRHEMIHNNEYRFYCQECGDGFRQKQQLTAHMRHKHGVVDVVFEDVQVMPEGAAVVDALSVITEPNGTVYEGAVLEAGEFDKEEYVITAAGDGEDVQFTAVADADGNLHLEG</sequence>
<protein>
    <submittedName>
        <fullName evidence="15">Zinc finger protein 768</fullName>
    </submittedName>
</protein>
<evidence type="ECO:0000256" key="7">
    <source>
        <dbReference type="ARBA" id="ARBA00022833"/>
    </source>
</evidence>
<evidence type="ECO:0000256" key="1">
    <source>
        <dbReference type="ARBA" id="ARBA00003767"/>
    </source>
</evidence>
<feature type="region of interest" description="Disordered" evidence="13">
    <location>
        <begin position="218"/>
        <end position="310"/>
    </location>
</feature>
<dbReference type="FunFam" id="3.30.160.60:FF:000100">
    <property type="entry name" value="Zinc finger 45-like"/>
    <property type="match status" value="1"/>
</dbReference>
<dbReference type="GO" id="GO:0000977">
    <property type="term" value="F:RNA polymerase II transcription regulatory region sequence-specific DNA binding"/>
    <property type="evidence" value="ECO:0007669"/>
    <property type="project" value="TreeGrafter"/>
</dbReference>
<proteinExistence type="inferred from homology"/>
<feature type="domain" description="C2H2-type" evidence="14">
    <location>
        <begin position="553"/>
        <end position="580"/>
    </location>
</feature>
<evidence type="ECO:0000313" key="16">
    <source>
        <dbReference type="Proteomes" id="UP000440578"/>
    </source>
</evidence>
<dbReference type="SUPFAM" id="SSF57667">
    <property type="entry name" value="beta-beta-alpha zinc fingers"/>
    <property type="match status" value="2"/>
</dbReference>
<feature type="region of interest" description="Disordered" evidence="13">
    <location>
        <begin position="354"/>
        <end position="384"/>
    </location>
</feature>
<keyword evidence="7" id="KW-0862">Zinc</keyword>
<keyword evidence="10" id="KW-0804">Transcription</keyword>
<evidence type="ECO:0000256" key="4">
    <source>
        <dbReference type="ARBA" id="ARBA00022723"/>
    </source>
</evidence>
<evidence type="ECO:0000256" key="2">
    <source>
        <dbReference type="ARBA" id="ARBA00004123"/>
    </source>
</evidence>
<gene>
    <name evidence="15" type="primary">Znf768_2</name>
    <name evidence="15" type="ORF">FJT64_014507</name>
</gene>
<dbReference type="InterPro" id="IPR036236">
    <property type="entry name" value="Znf_C2H2_sf"/>
</dbReference>
<feature type="domain" description="C2H2-type" evidence="14">
    <location>
        <begin position="524"/>
        <end position="552"/>
    </location>
</feature>
<evidence type="ECO:0000256" key="12">
    <source>
        <dbReference type="PROSITE-ProRule" id="PRU00042"/>
    </source>
</evidence>
<keyword evidence="5" id="KW-0677">Repeat</keyword>
<feature type="compositionally biased region" description="Basic residues" evidence="13">
    <location>
        <begin position="266"/>
        <end position="276"/>
    </location>
</feature>
<dbReference type="EMBL" id="VIIS01002216">
    <property type="protein sequence ID" value="KAF0287028.1"/>
    <property type="molecule type" value="Genomic_DNA"/>
</dbReference>
<dbReference type="InterPro" id="IPR013087">
    <property type="entry name" value="Znf_C2H2_type"/>
</dbReference>
<dbReference type="Gene3D" id="3.30.160.60">
    <property type="entry name" value="Classic Zinc Finger"/>
    <property type="match status" value="4"/>
</dbReference>
<dbReference type="PANTHER" id="PTHR24379:SF127">
    <property type="entry name" value="BLOODY FINGERS-RELATED"/>
    <property type="match status" value="1"/>
</dbReference>
<keyword evidence="9" id="KW-0238">DNA-binding</keyword>
<dbReference type="SMART" id="SM00355">
    <property type="entry name" value="ZnF_C2H2"/>
    <property type="match status" value="7"/>
</dbReference>
<feature type="region of interest" description="Disordered" evidence="13">
    <location>
        <begin position="1"/>
        <end position="27"/>
    </location>
</feature>
<dbReference type="EMBL" id="VIIS01002216">
    <property type="protein sequence ID" value="KAF0287029.1"/>
    <property type="molecule type" value="Genomic_DNA"/>
</dbReference>
<evidence type="ECO:0000313" key="15">
    <source>
        <dbReference type="EMBL" id="KAF0287028.1"/>
    </source>
</evidence>
<dbReference type="PANTHER" id="PTHR24379">
    <property type="entry name" value="KRAB AND ZINC FINGER DOMAIN-CONTAINING"/>
    <property type="match status" value="1"/>
</dbReference>
<evidence type="ECO:0000256" key="10">
    <source>
        <dbReference type="ARBA" id="ARBA00023163"/>
    </source>
</evidence>
<evidence type="ECO:0000256" key="13">
    <source>
        <dbReference type="SAM" id="MobiDB-lite"/>
    </source>
</evidence>
<dbReference type="PROSITE" id="PS50157">
    <property type="entry name" value="ZINC_FINGER_C2H2_2"/>
    <property type="match status" value="4"/>
</dbReference>
<evidence type="ECO:0000256" key="3">
    <source>
        <dbReference type="ARBA" id="ARBA00006991"/>
    </source>
</evidence>
<reference evidence="15 16" key="1">
    <citation type="submission" date="2019-07" db="EMBL/GenBank/DDBJ databases">
        <title>Draft genome assembly of a fouling barnacle, Amphibalanus amphitrite (Darwin, 1854): The first reference genome for Thecostraca.</title>
        <authorList>
            <person name="Kim W."/>
        </authorList>
    </citation>
    <scope>NUCLEOTIDE SEQUENCE [LARGE SCALE GENOMIC DNA]</scope>
    <source>
        <strain evidence="15">SNU_AA5</strain>
        <tissue evidence="15">Soma without cirri and trophi</tissue>
    </source>
</reference>
<comment type="similarity">
    <text evidence="3">Belongs to the krueppel C2H2-type zinc-finger protein family.</text>
</comment>
<evidence type="ECO:0000259" key="14">
    <source>
        <dbReference type="PROSITE" id="PS50157"/>
    </source>
</evidence>
<dbReference type="Proteomes" id="UP000440578">
    <property type="component" value="Unassembled WGS sequence"/>
</dbReference>
<feature type="compositionally biased region" description="Low complexity" evidence="13">
    <location>
        <begin position="7"/>
        <end position="27"/>
    </location>
</feature>
<comment type="caution">
    <text evidence="15">The sequence shown here is derived from an EMBL/GenBank/DDBJ whole genome shotgun (WGS) entry which is preliminary data.</text>
</comment>
<feature type="domain" description="C2H2-type" evidence="14">
    <location>
        <begin position="389"/>
        <end position="416"/>
    </location>
</feature>
<keyword evidence="6 12" id="KW-0863">Zinc-finger</keyword>
<dbReference type="AlphaFoldDB" id="A0A6A4V8Q0"/>
<dbReference type="PROSITE" id="PS00028">
    <property type="entry name" value="ZINC_FINGER_C2H2_1"/>
    <property type="match status" value="4"/>
</dbReference>
<dbReference type="GO" id="GO:0005634">
    <property type="term" value="C:nucleus"/>
    <property type="evidence" value="ECO:0007669"/>
    <property type="project" value="UniProtKB-SubCell"/>
</dbReference>
<evidence type="ECO:0000256" key="8">
    <source>
        <dbReference type="ARBA" id="ARBA00023015"/>
    </source>
</evidence>
<dbReference type="OrthoDB" id="6077919at2759"/>
<evidence type="ECO:0000256" key="9">
    <source>
        <dbReference type="ARBA" id="ARBA00023125"/>
    </source>
</evidence>
<accession>A0A6A4V8Q0</accession>
<dbReference type="FunFam" id="3.30.160.60:FF:000771">
    <property type="entry name" value="zinc finger protein 648"/>
    <property type="match status" value="1"/>
</dbReference>